<sequence>MEFLKGLFFDVDSKALREVPVDEVFFTILDARGNLNKIFALDKSWPLLSLKNQYLRYPCNASAVTSSRTPSTSSPAEQLTLWRRAAQSYHDELQNLVVATSYDRFWCHVLHDPKGVLNFLRSFTTKALRSYDLPMTRMSEEDAALHSRISTLVFLAFLTLACDRRANTEHISEKKHAEILQKFMKLPLLMDICSLYGGNRHIQTVLGLAVTACFHRHRRLFTEFRIALRDISESLFHPLEERLSERDPDMPEQPVSRFNGRDLVDVVGYVCDILSTLQRITAVASEDILAVLREAKLSQRLVQFAEKVVWSLNHEVSERLQDADSVEGDLAVHLQRAAKQGAIAEWALVDTFRRLICPAFYVGEPTGSGVATSLSILLETLPHHQLFTIIYEKWAPIKNDIDLGRRLKANVEESVVDFLAHAVKEAFQSRKMDWDFATSGNFKAATKLKNSVEETSASAVNTKISSASGDVQVDKITHQILEMLDGMGLDKAYVKACVCHYKCDLNATVDAILSGSVPIEITNSTTPEASAPSVTTSPVTLSKRDPPPYNPSPSVNNQQTSRYPEKAVAHTAPGTVIEKVYYGKRDLYEETEEESISDATRLVTIARVQQMYEDEYDDTYDEFEAEGGQVRLNDKEDTVAIELKAMVEEDKAQPASVHHPHRTLNNSSDNHKSGAHPPVPTSRSSTGNQRFPSRGGPSQSQPAQSRQHLRAPHPSQTQSHQQESSQRGGQSQPPPPVAPSRDPTGRVIRDAPAPNTNRVQREVQRPEERAEEDDVEAPVRSSDPWARQMEDNMAAQMARRGQPGQSAARTGGGAATGGDARTRANKEKNKAHAGNHNRKDRGEWKRREF</sequence>
<name>A0A1W0X5L0_HYPEX</name>
<feature type="compositionally biased region" description="Low complexity" evidence="1">
    <location>
        <begin position="715"/>
        <end position="731"/>
    </location>
</feature>
<feature type="compositionally biased region" description="Basic and acidic residues" evidence="1">
    <location>
        <begin position="820"/>
        <end position="830"/>
    </location>
</feature>
<dbReference type="AlphaFoldDB" id="A0A1W0X5L0"/>
<feature type="compositionally biased region" description="Polar residues" evidence="1">
    <location>
        <begin position="681"/>
        <end position="706"/>
    </location>
</feature>
<reference evidence="3" key="1">
    <citation type="submission" date="2017-01" db="EMBL/GenBank/DDBJ databases">
        <title>Comparative genomics of anhydrobiosis in the tardigrade Hypsibius dujardini.</title>
        <authorList>
            <person name="Yoshida Y."/>
            <person name="Koutsovoulos G."/>
            <person name="Laetsch D."/>
            <person name="Stevens L."/>
            <person name="Kumar S."/>
            <person name="Horikawa D."/>
            <person name="Ishino K."/>
            <person name="Komine S."/>
            <person name="Tomita M."/>
            <person name="Blaxter M."/>
            <person name="Arakawa K."/>
        </authorList>
    </citation>
    <scope>NUCLEOTIDE SEQUENCE [LARGE SCALE GENOMIC DNA]</scope>
    <source>
        <strain evidence="3">Z151</strain>
    </source>
</reference>
<evidence type="ECO:0008006" key="4">
    <source>
        <dbReference type="Google" id="ProtNLM"/>
    </source>
</evidence>
<gene>
    <name evidence="2" type="ORF">BV898_03489</name>
</gene>
<feature type="compositionally biased region" description="Basic and acidic residues" evidence="1">
    <location>
        <begin position="840"/>
        <end position="849"/>
    </location>
</feature>
<protein>
    <recommendedName>
        <fullName evidence="4">Activating signal cointegrator 1 complex subunit 2</fullName>
    </recommendedName>
</protein>
<dbReference type="InterPro" id="IPR052586">
    <property type="entry name" value="ASCC2"/>
</dbReference>
<comment type="caution">
    <text evidence="2">The sequence shown here is derived from an EMBL/GenBank/DDBJ whole genome shotgun (WGS) entry which is preliminary data.</text>
</comment>
<dbReference type="OrthoDB" id="5577209at2759"/>
<dbReference type="GO" id="GO:0043130">
    <property type="term" value="F:ubiquitin binding"/>
    <property type="evidence" value="ECO:0007669"/>
    <property type="project" value="TreeGrafter"/>
</dbReference>
<keyword evidence="3" id="KW-1185">Reference proteome</keyword>
<proteinExistence type="predicted"/>
<feature type="region of interest" description="Disordered" evidence="1">
    <location>
        <begin position="649"/>
        <end position="849"/>
    </location>
</feature>
<evidence type="ECO:0000313" key="2">
    <source>
        <dbReference type="EMBL" id="OQV22664.1"/>
    </source>
</evidence>
<feature type="region of interest" description="Disordered" evidence="1">
    <location>
        <begin position="523"/>
        <end position="569"/>
    </location>
</feature>
<accession>A0A1W0X5L0</accession>
<evidence type="ECO:0000313" key="3">
    <source>
        <dbReference type="Proteomes" id="UP000192578"/>
    </source>
</evidence>
<feature type="compositionally biased region" description="Basic and acidic residues" evidence="1">
    <location>
        <begin position="759"/>
        <end position="768"/>
    </location>
</feature>
<dbReference type="PANTHER" id="PTHR21494:SF0">
    <property type="entry name" value="ACTIVATING SIGNAL COINTEGRATOR 1 COMPLEX SUBUNIT 2"/>
    <property type="match status" value="1"/>
</dbReference>
<feature type="compositionally biased region" description="Polar residues" evidence="1">
    <location>
        <begin position="523"/>
        <end position="540"/>
    </location>
</feature>
<organism evidence="2 3">
    <name type="scientific">Hypsibius exemplaris</name>
    <name type="common">Freshwater tardigrade</name>
    <dbReference type="NCBI Taxonomy" id="2072580"/>
    <lineage>
        <taxon>Eukaryota</taxon>
        <taxon>Metazoa</taxon>
        <taxon>Ecdysozoa</taxon>
        <taxon>Tardigrada</taxon>
        <taxon>Eutardigrada</taxon>
        <taxon>Parachela</taxon>
        <taxon>Hypsibioidea</taxon>
        <taxon>Hypsibiidae</taxon>
        <taxon>Hypsibius</taxon>
    </lineage>
</organism>
<evidence type="ECO:0000256" key="1">
    <source>
        <dbReference type="SAM" id="MobiDB-lite"/>
    </source>
</evidence>
<dbReference type="EMBL" id="MTYJ01000016">
    <property type="protein sequence ID" value="OQV22664.1"/>
    <property type="molecule type" value="Genomic_DNA"/>
</dbReference>
<dbReference type="Proteomes" id="UP000192578">
    <property type="component" value="Unassembled WGS sequence"/>
</dbReference>
<dbReference type="PANTHER" id="PTHR21494">
    <property type="entry name" value="ACTIVATING SIGNAL COINTEGRATOR 1 COMPLEX SUBUNIT 2 ASC-1 COMPLEX SUBUNIT P100"/>
    <property type="match status" value="1"/>
</dbReference>